<comment type="caution">
    <text evidence="2">The sequence shown here is derived from an EMBL/GenBank/DDBJ whole genome shotgun (WGS) entry which is preliminary data.</text>
</comment>
<accession>A0ABD6VIG3</accession>
<protein>
    <submittedName>
        <fullName evidence="2">Uncharacterized protein</fullName>
    </submittedName>
</protein>
<dbReference type="Proteomes" id="UP000237274">
    <property type="component" value="Unassembled WGS sequence"/>
</dbReference>
<evidence type="ECO:0000313" key="3">
    <source>
        <dbReference type="Proteomes" id="UP000237274"/>
    </source>
</evidence>
<organism evidence="2 3">
    <name type="scientific">Pectobacterium odoriferum</name>
    <dbReference type="NCBI Taxonomy" id="78398"/>
    <lineage>
        <taxon>Bacteria</taxon>
        <taxon>Pseudomonadati</taxon>
        <taxon>Pseudomonadota</taxon>
        <taxon>Gammaproteobacteria</taxon>
        <taxon>Enterobacterales</taxon>
        <taxon>Pectobacteriaceae</taxon>
        <taxon>Pectobacterium</taxon>
    </lineage>
</organism>
<feature type="region of interest" description="Disordered" evidence="1">
    <location>
        <begin position="53"/>
        <end position="73"/>
    </location>
</feature>
<dbReference type="AlphaFoldDB" id="A0ABD6VIG3"/>
<gene>
    <name evidence="2" type="ORF">BV926_22610</name>
</gene>
<evidence type="ECO:0000313" key="2">
    <source>
        <dbReference type="EMBL" id="POE21958.1"/>
    </source>
</evidence>
<evidence type="ECO:0000256" key="1">
    <source>
        <dbReference type="SAM" id="MobiDB-lite"/>
    </source>
</evidence>
<proteinExistence type="predicted"/>
<reference evidence="2 3" key="1">
    <citation type="submission" date="2017-01" db="EMBL/GenBank/DDBJ databases">
        <title>Comparative Genomics of 38 Pectobacterium strains comprising three species revealed the characteristics of Pectobacterium carotovorum.</title>
        <authorList>
            <person name="Xie H."/>
            <person name="Ma Y."/>
            <person name="Li X."/>
        </authorList>
    </citation>
    <scope>NUCLEOTIDE SEQUENCE [LARGE SCALE GENOMIC DNA]</scope>
    <source>
        <strain evidence="2 3">Q142</strain>
    </source>
</reference>
<sequence>MVITIHIKIPATTSDTEEKIIEISFILDTYTGEIIGGGFESKEAAEIQCENENHKEENINNTKKPKNTSPYPKDIYVKTNNKDNDSYSESDFIFEENTTEEISDELKNKIKQKITKELNKEKNHTRKRKP</sequence>
<dbReference type="EMBL" id="MTAO01000034">
    <property type="protein sequence ID" value="POE21958.1"/>
    <property type="molecule type" value="Genomic_DNA"/>
</dbReference>
<name>A0ABD6VIG3_9GAMM</name>